<dbReference type="GO" id="GO:0016998">
    <property type="term" value="P:cell wall macromolecule catabolic process"/>
    <property type="evidence" value="ECO:0007669"/>
    <property type="project" value="InterPro"/>
</dbReference>
<reference evidence="4" key="1">
    <citation type="submission" date="2020-11" db="EMBL/GenBank/DDBJ databases">
        <authorList>
            <person name="Tran Van P."/>
        </authorList>
    </citation>
    <scope>NUCLEOTIDE SEQUENCE</scope>
</reference>
<evidence type="ECO:0000256" key="2">
    <source>
        <dbReference type="ARBA" id="ARBA00022638"/>
    </source>
</evidence>
<accession>A0A7R9KV78</accession>
<gene>
    <name evidence="4" type="ORF">OSB1V03_LOCUS10325</name>
</gene>
<evidence type="ECO:0000256" key="1">
    <source>
        <dbReference type="ARBA" id="ARBA00022529"/>
    </source>
</evidence>
<dbReference type="Gene3D" id="1.10.530.40">
    <property type="match status" value="2"/>
</dbReference>
<name>A0A7R9KV78_9ACAR</name>
<keyword evidence="1" id="KW-0929">Antimicrobial</keyword>
<dbReference type="SUPFAM" id="SSF53955">
    <property type="entry name" value="Lysozyme-like"/>
    <property type="match status" value="2"/>
</dbReference>
<feature type="non-terminal residue" evidence="4">
    <location>
        <position position="1"/>
    </location>
</feature>
<dbReference type="Proteomes" id="UP000759131">
    <property type="component" value="Unassembled WGS sequence"/>
</dbReference>
<keyword evidence="5" id="KW-1185">Reference proteome</keyword>
<sequence length="238" mass="26178">PISQTQAINLLLQDLVQFQTCVHDQVPFVNDNQFAALVSFAFNVGCGNLESSTLLKYVKAREYSAAGTEFGKWVRAGERVVPALVTRRARERALFLRGFADSLMIIYSSVMNAVSDFSRNINKAGVALIELSEEFRANFYGNPVGTESCPYYGHNCKAQGCSSIHAPISKAQGKTLLHKDLVQFQNCVQSRVPFVNDNQFAALVSFTFNLGCGNLQSSTLLKRVKAKNYSAAAIEFGK</sequence>
<dbReference type="GO" id="GO:0031640">
    <property type="term" value="P:killing of cells of another organism"/>
    <property type="evidence" value="ECO:0007669"/>
    <property type="project" value="UniProtKB-KW"/>
</dbReference>
<dbReference type="EMBL" id="OC862062">
    <property type="protein sequence ID" value="CAD7629911.1"/>
    <property type="molecule type" value="Genomic_DNA"/>
</dbReference>
<keyword evidence="3" id="KW-1035">Host cytoplasm</keyword>
<organism evidence="4">
    <name type="scientific">Medioppia subpectinata</name>
    <dbReference type="NCBI Taxonomy" id="1979941"/>
    <lineage>
        <taxon>Eukaryota</taxon>
        <taxon>Metazoa</taxon>
        <taxon>Ecdysozoa</taxon>
        <taxon>Arthropoda</taxon>
        <taxon>Chelicerata</taxon>
        <taxon>Arachnida</taxon>
        <taxon>Acari</taxon>
        <taxon>Acariformes</taxon>
        <taxon>Sarcoptiformes</taxon>
        <taxon>Oribatida</taxon>
        <taxon>Brachypylina</taxon>
        <taxon>Oppioidea</taxon>
        <taxon>Oppiidae</taxon>
        <taxon>Medioppia</taxon>
    </lineage>
</organism>
<dbReference type="EMBL" id="CAJPIZ010007487">
    <property type="protein sequence ID" value="CAG2110341.1"/>
    <property type="molecule type" value="Genomic_DNA"/>
</dbReference>
<dbReference type="InterPro" id="IPR023346">
    <property type="entry name" value="Lysozyme-like_dom_sf"/>
</dbReference>
<dbReference type="GO" id="GO:0009253">
    <property type="term" value="P:peptidoglycan catabolic process"/>
    <property type="evidence" value="ECO:0007669"/>
    <property type="project" value="InterPro"/>
</dbReference>
<dbReference type="InterPro" id="IPR023347">
    <property type="entry name" value="Lysozyme_dom_sf"/>
</dbReference>
<dbReference type="CDD" id="cd00737">
    <property type="entry name" value="lyz_endolysin_autolysin"/>
    <property type="match status" value="2"/>
</dbReference>
<protein>
    <recommendedName>
        <fullName evidence="6">Lysozyme</fullName>
    </recommendedName>
</protein>
<dbReference type="OrthoDB" id="6338733at2759"/>
<dbReference type="GO" id="GO:0003796">
    <property type="term" value="F:lysozyme activity"/>
    <property type="evidence" value="ECO:0007669"/>
    <property type="project" value="InterPro"/>
</dbReference>
<evidence type="ECO:0000256" key="3">
    <source>
        <dbReference type="ARBA" id="ARBA00023200"/>
    </source>
</evidence>
<dbReference type="PANTHER" id="PTHR38107:SF4">
    <property type="entry name" value="LYSOZYME"/>
    <property type="match status" value="1"/>
</dbReference>
<dbReference type="InterPro" id="IPR002196">
    <property type="entry name" value="Glyco_hydro_24"/>
</dbReference>
<dbReference type="PANTHER" id="PTHR38107">
    <property type="match status" value="1"/>
</dbReference>
<dbReference type="InterPro" id="IPR051018">
    <property type="entry name" value="Bacteriophage_GH24"/>
</dbReference>
<evidence type="ECO:0008006" key="6">
    <source>
        <dbReference type="Google" id="ProtNLM"/>
    </source>
</evidence>
<dbReference type="Pfam" id="PF00959">
    <property type="entry name" value="Phage_lysozyme"/>
    <property type="match status" value="2"/>
</dbReference>
<keyword evidence="2" id="KW-0081">Bacteriolytic enzyme</keyword>
<proteinExistence type="predicted"/>
<dbReference type="InterPro" id="IPR033907">
    <property type="entry name" value="Endolysin_autolysin"/>
</dbReference>
<dbReference type="AlphaFoldDB" id="A0A7R9KV78"/>
<dbReference type="GO" id="GO:0042742">
    <property type="term" value="P:defense response to bacterium"/>
    <property type="evidence" value="ECO:0007669"/>
    <property type="project" value="UniProtKB-KW"/>
</dbReference>
<evidence type="ECO:0000313" key="4">
    <source>
        <dbReference type="EMBL" id="CAD7629911.1"/>
    </source>
</evidence>
<evidence type="ECO:0000313" key="5">
    <source>
        <dbReference type="Proteomes" id="UP000759131"/>
    </source>
</evidence>